<dbReference type="InterPro" id="IPR036388">
    <property type="entry name" value="WH-like_DNA-bd_sf"/>
</dbReference>
<dbReference type="InterPro" id="IPR036390">
    <property type="entry name" value="WH_DNA-bd_sf"/>
</dbReference>
<dbReference type="Proteomes" id="UP000594263">
    <property type="component" value="Unplaced"/>
</dbReference>
<dbReference type="GO" id="GO:0030261">
    <property type="term" value="P:chromosome condensation"/>
    <property type="evidence" value="ECO:0007669"/>
    <property type="project" value="TreeGrafter"/>
</dbReference>
<evidence type="ECO:0000313" key="10">
    <source>
        <dbReference type="EnsemblPlants" id="Kaladp0057s0140.1.v1.1"/>
    </source>
</evidence>
<evidence type="ECO:0000313" key="11">
    <source>
        <dbReference type="Proteomes" id="UP000594263"/>
    </source>
</evidence>
<dbReference type="Pfam" id="PF00538">
    <property type="entry name" value="Linker_histone"/>
    <property type="match status" value="1"/>
</dbReference>
<evidence type="ECO:0000256" key="1">
    <source>
        <dbReference type="ARBA" id="ARBA00004604"/>
    </source>
</evidence>
<feature type="domain" description="H15" evidence="9">
    <location>
        <begin position="16"/>
        <end position="85"/>
    </location>
</feature>
<dbReference type="PANTHER" id="PTHR11467:SF103">
    <property type="entry name" value="HMG-Y-RELATED PROTEIN A"/>
    <property type="match status" value="1"/>
</dbReference>
<dbReference type="SUPFAM" id="SSF46785">
    <property type="entry name" value="Winged helix' DNA-binding domain"/>
    <property type="match status" value="1"/>
</dbReference>
<comment type="subcellular location">
    <subcellularLocation>
        <location evidence="1">Nucleus</location>
        <location evidence="1">Nucleolus</location>
    </subcellularLocation>
</comment>
<dbReference type="PANTHER" id="PTHR11467">
    <property type="entry name" value="HISTONE H1"/>
    <property type="match status" value="1"/>
</dbReference>
<dbReference type="PRINTS" id="PR00930">
    <property type="entry name" value="HIGHMOBLTYIY"/>
</dbReference>
<protein>
    <recommendedName>
        <fullName evidence="6">HMG-Y-related protein A</fullName>
    </recommendedName>
    <alternativeName>
        <fullName evidence="7">High mobility group A protein</fullName>
    </alternativeName>
</protein>
<name>A0A7N0U8A3_KALFE</name>
<keyword evidence="5" id="KW-0539">Nucleus</keyword>
<evidence type="ECO:0000256" key="2">
    <source>
        <dbReference type="ARBA" id="ARBA00022737"/>
    </source>
</evidence>
<dbReference type="GO" id="GO:0003690">
    <property type="term" value="F:double-stranded DNA binding"/>
    <property type="evidence" value="ECO:0007669"/>
    <property type="project" value="TreeGrafter"/>
</dbReference>
<feature type="region of interest" description="Disordered" evidence="8">
    <location>
        <begin position="73"/>
        <end position="185"/>
    </location>
</feature>
<dbReference type="SMART" id="SM00384">
    <property type="entry name" value="AT_hook"/>
    <property type="match status" value="4"/>
</dbReference>
<keyword evidence="11" id="KW-1185">Reference proteome</keyword>
<dbReference type="PRINTS" id="PR00929">
    <property type="entry name" value="ATHOOK"/>
</dbReference>
<proteinExistence type="predicted"/>
<dbReference type="GO" id="GO:0031492">
    <property type="term" value="F:nucleosomal DNA binding"/>
    <property type="evidence" value="ECO:0007669"/>
    <property type="project" value="TreeGrafter"/>
</dbReference>
<dbReference type="GO" id="GO:0045910">
    <property type="term" value="P:negative regulation of DNA recombination"/>
    <property type="evidence" value="ECO:0007669"/>
    <property type="project" value="TreeGrafter"/>
</dbReference>
<dbReference type="InterPro" id="IPR005818">
    <property type="entry name" value="Histone_H1/H5_H15"/>
</dbReference>
<dbReference type="Pfam" id="PF02178">
    <property type="entry name" value="AT_hook"/>
    <property type="match status" value="4"/>
</dbReference>
<dbReference type="InterPro" id="IPR017956">
    <property type="entry name" value="AT_hook_DNA-bd_motif"/>
</dbReference>
<evidence type="ECO:0000256" key="5">
    <source>
        <dbReference type="ARBA" id="ARBA00023242"/>
    </source>
</evidence>
<evidence type="ECO:0000256" key="4">
    <source>
        <dbReference type="ARBA" id="ARBA00023125"/>
    </source>
</evidence>
<dbReference type="PROSITE" id="PS51504">
    <property type="entry name" value="H15"/>
    <property type="match status" value="1"/>
</dbReference>
<dbReference type="GO" id="GO:0005730">
    <property type="term" value="C:nucleolus"/>
    <property type="evidence" value="ECO:0007669"/>
    <property type="project" value="UniProtKB-SubCell"/>
</dbReference>
<dbReference type="GO" id="GO:0006355">
    <property type="term" value="P:regulation of DNA-templated transcription"/>
    <property type="evidence" value="ECO:0007669"/>
    <property type="project" value="InterPro"/>
</dbReference>
<dbReference type="Gramene" id="Kaladp0057s0140.1.v1.1">
    <property type="protein sequence ID" value="Kaladp0057s0140.1.v1.1"/>
    <property type="gene ID" value="Kaladp0057s0140.v1.1"/>
</dbReference>
<evidence type="ECO:0000256" key="8">
    <source>
        <dbReference type="SAM" id="MobiDB-lite"/>
    </source>
</evidence>
<organism evidence="10 11">
    <name type="scientific">Kalanchoe fedtschenkoi</name>
    <name type="common">Lavender scallops</name>
    <name type="synonym">South American air plant</name>
    <dbReference type="NCBI Taxonomy" id="63787"/>
    <lineage>
        <taxon>Eukaryota</taxon>
        <taxon>Viridiplantae</taxon>
        <taxon>Streptophyta</taxon>
        <taxon>Embryophyta</taxon>
        <taxon>Tracheophyta</taxon>
        <taxon>Spermatophyta</taxon>
        <taxon>Magnoliopsida</taxon>
        <taxon>eudicotyledons</taxon>
        <taxon>Gunneridae</taxon>
        <taxon>Pentapetalae</taxon>
        <taxon>Saxifragales</taxon>
        <taxon>Crassulaceae</taxon>
        <taxon>Kalanchoe</taxon>
    </lineage>
</organism>
<accession>A0A7N0U8A3</accession>
<keyword evidence="4" id="KW-0238">DNA-binding</keyword>
<dbReference type="InterPro" id="IPR000116">
    <property type="entry name" value="HMGA"/>
</dbReference>
<dbReference type="OMA" id="YPDMIME"/>
<dbReference type="EnsemblPlants" id="Kaladp0057s0140.1.v1.1">
    <property type="protein sequence ID" value="Kaladp0057s0140.1.v1.1"/>
    <property type="gene ID" value="Kaladp0057s0140.v1.1"/>
</dbReference>
<dbReference type="FunFam" id="1.10.10.10:FF:000537">
    <property type="entry name" value="HMG-Y-related protein A"/>
    <property type="match status" value="1"/>
</dbReference>
<evidence type="ECO:0000256" key="7">
    <source>
        <dbReference type="ARBA" id="ARBA00076335"/>
    </source>
</evidence>
<dbReference type="GO" id="GO:0000786">
    <property type="term" value="C:nucleosome"/>
    <property type="evidence" value="ECO:0007669"/>
    <property type="project" value="InterPro"/>
</dbReference>
<keyword evidence="2" id="KW-0677">Repeat</keyword>
<evidence type="ECO:0000259" key="9">
    <source>
        <dbReference type="PROSITE" id="PS51504"/>
    </source>
</evidence>
<dbReference type="SMART" id="SM00526">
    <property type="entry name" value="H15"/>
    <property type="match status" value="1"/>
</dbReference>
<dbReference type="AlphaFoldDB" id="A0A7N0U8A3"/>
<keyword evidence="3" id="KW-0007">Acetylation</keyword>
<evidence type="ECO:0000256" key="6">
    <source>
        <dbReference type="ARBA" id="ARBA00068571"/>
    </source>
</evidence>
<reference evidence="10" key="1">
    <citation type="submission" date="2021-01" db="UniProtKB">
        <authorList>
            <consortium name="EnsemblPlants"/>
        </authorList>
    </citation>
    <scope>IDENTIFICATION</scope>
</reference>
<feature type="compositionally biased region" description="Basic and acidic residues" evidence="8">
    <location>
        <begin position="100"/>
        <end position="109"/>
    </location>
</feature>
<feature type="compositionally biased region" description="Pro residues" evidence="8">
    <location>
        <begin position="154"/>
        <end position="166"/>
    </location>
</feature>
<sequence length="185" mass="19745">MASPEGSDVSSPLQSNLPQYPEMILAAIDALNDPNGSNKTAISNYIESTYSDLPATHSTLLSHHLNRMKLSGELVMPKNNYMRPDPNTPPKRGRGRPPKPKSDKPEAEKLANSSPRPRGRPPKSKDSVSKPKPSPSGRPRGRPPKKAKIDDPSSPKPDAPPAPTGPPRGRGRPPKVKPSVAAVGA</sequence>
<dbReference type="GO" id="GO:0006334">
    <property type="term" value="P:nucleosome assembly"/>
    <property type="evidence" value="ECO:0007669"/>
    <property type="project" value="InterPro"/>
</dbReference>
<dbReference type="Gene3D" id="1.10.10.10">
    <property type="entry name" value="Winged helix-like DNA-binding domain superfamily/Winged helix DNA-binding domain"/>
    <property type="match status" value="1"/>
</dbReference>
<evidence type="ECO:0000256" key="3">
    <source>
        <dbReference type="ARBA" id="ARBA00022990"/>
    </source>
</evidence>